<protein>
    <submittedName>
        <fullName evidence="2">Uncharacterized protein</fullName>
    </submittedName>
</protein>
<proteinExistence type="predicted"/>
<evidence type="ECO:0000256" key="1">
    <source>
        <dbReference type="SAM" id="Phobius"/>
    </source>
</evidence>
<evidence type="ECO:0000313" key="3">
    <source>
        <dbReference type="Proteomes" id="UP000092445"/>
    </source>
</evidence>
<organism evidence="2 3">
    <name type="scientific">Glossina pallidipes</name>
    <name type="common">Tsetse fly</name>
    <dbReference type="NCBI Taxonomy" id="7398"/>
    <lineage>
        <taxon>Eukaryota</taxon>
        <taxon>Metazoa</taxon>
        <taxon>Ecdysozoa</taxon>
        <taxon>Arthropoda</taxon>
        <taxon>Hexapoda</taxon>
        <taxon>Insecta</taxon>
        <taxon>Pterygota</taxon>
        <taxon>Neoptera</taxon>
        <taxon>Endopterygota</taxon>
        <taxon>Diptera</taxon>
        <taxon>Brachycera</taxon>
        <taxon>Muscomorpha</taxon>
        <taxon>Hippoboscoidea</taxon>
        <taxon>Glossinidae</taxon>
        <taxon>Glossina</taxon>
    </lineage>
</organism>
<keyword evidence="3" id="KW-1185">Reference proteome</keyword>
<reference evidence="3" key="1">
    <citation type="submission" date="2014-03" db="EMBL/GenBank/DDBJ databases">
        <authorList>
            <person name="Aksoy S."/>
            <person name="Warren W."/>
            <person name="Wilson R.K."/>
        </authorList>
    </citation>
    <scope>NUCLEOTIDE SEQUENCE [LARGE SCALE GENOMIC DNA]</scope>
    <source>
        <strain evidence="3">IAEA</strain>
    </source>
</reference>
<name>A0A1B0AJ88_GLOPL</name>
<keyword evidence="1" id="KW-0472">Membrane</keyword>
<feature type="transmembrane region" description="Helical" evidence="1">
    <location>
        <begin position="18"/>
        <end position="35"/>
    </location>
</feature>
<feature type="transmembrane region" description="Helical" evidence="1">
    <location>
        <begin position="47"/>
        <end position="73"/>
    </location>
</feature>
<keyword evidence="1" id="KW-1133">Transmembrane helix</keyword>
<keyword evidence="1" id="KW-0812">Transmembrane</keyword>
<accession>A0A1B0AJ88</accession>
<dbReference type="VEuPathDB" id="VectorBase:GPAI047611"/>
<evidence type="ECO:0000313" key="2">
    <source>
        <dbReference type="EnsemblMetazoa" id="GPAI047611-PA"/>
    </source>
</evidence>
<dbReference type="AlphaFoldDB" id="A0A1B0AJ88"/>
<dbReference type="Proteomes" id="UP000092445">
    <property type="component" value="Unassembled WGS sequence"/>
</dbReference>
<dbReference type="EnsemblMetazoa" id="GPAI047611-RA">
    <property type="protein sequence ID" value="GPAI047611-PA"/>
    <property type="gene ID" value="GPAI047611"/>
</dbReference>
<reference evidence="2" key="2">
    <citation type="submission" date="2020-05" db="UniProtKB">
        <authorList>
            <consortium name="EnsemblMetazoa"/>
        </authorList>
    </citation>
    <scope>IDENTIFICATION</scope>
    <source>
        <strain evidence="2">IAEA</strain>
    </source>
</reference>
<sequence>MNSTSGNDGNKNVKHLPLASYELSFMLLCIVNVPLSSRNEQKTLFTLVKFVFATEMFLMVSCHACLMCFNHFIAIYSKAYQISAKVSRTVKFCTLQVNHTATTNSNAVTITQTSIIIDIGGRGIAIAGRQRSDGGGWVASKCLGTTSYQRTIVTATVHALNFTAVFHCFAFCVKEISTSLKFEITVNPKGCYYFALH</sequence>